<reference evidence="2 3" key="1">
    <citation type="submission" date="2022-08" db="EMBL/GenBank/DDBJ databases">
        <title>Reclassification of Massilia species as members of the genera Telluria, Duganella, Pseudoduganella, Mokoshia gen. nov. and Zemynaea gen. nov. using orthogonal and non-orthogonal genome-based approaches.</title>
        <authorList>
            <person name="Bowman J.P."/>
        </authorList>
    </citation>
    <scope>NUCLEOTIDE SEQUENCE [LARGE SCALE GENOMIC DNA]</scope>
    <source>
        <strain evidence="2 3">JCM 31316</strain>
    </source>
</reference>
<dbReference type="InterPro" id="IPR006190">
    <property type="entry name" value="SAF_AFP_Neu5Ac"/>
</dbReference>
<evidence type="ECO:0000259" key="1">
    <source>
        <dbReference type="PROSITE" id="PS50844"/>
    </source>
</evidence>
<dbReference type="PANTHER" id="PTHR42966:SF1">
    <property type="entry name" value="SIALIC ACID SYNTHASE"/>
    <property type="match status" value="1"/>
</dbReference>
<evidence type="ECO:0000313" key="3">
    <source>
        <dbReference type="Proteomes" id="UP001204151"/>
    </source>
</evidence>
<dbReference type="PROSITE" id="PS50844">
    <property type="entry name" value="AFP_LIKE"/>
    <property type="match status" value="1"/>
</dbReference>
<dbReference type="PANTHER" id="PTHR42966">
    <property type="entry name" value="N-ACETYLNEURAMINATE SYNTHASE"/>
    <property type="match status" value="1"/>
</dbReference>
<dbReference type="Pfam" id="PF08666">
    <property type="entry name" value="SAF"/>
    <property type="match status" value="1"/>
</dbReference>
<feature type="domain" description="AFP-like" evidence="1">
    <location>
        <begin position="306"/>
        <end position="358"/>
    </location>
</feature>
<dbReference type="InterPro" id="IPR013132">
    <property type="entry name" value="PseI/NeuA/B-like_N"/>
</dbReference>
<dbReference type="InterPro" id="IPR051690">
    <property type="entry name" value="PseI-like"/>
</dbReference>
<dbReference type="InterPro" id="IPR013785">
    <property type="entry name" value="Aldolase_TIM"/>
</dbReference>
<dbReference type="NCBIfam" id="TIGR03569">
    <property type="entry name" value="NeuB_NnaB"/>
    <property type="match status" value="1"/>
</dbReference>
<dbReference type="Gene3D" id="3.20.20.70">
    <property type="entry name" value="Aldolase class I"/>
    <property type="match status" value="1"/>
</dbReference>
<dbReference type="Proteomes" id="UP001204151">
    <property type="component" value="Unassembled WGS sequence"/>
</dbReference>
<evidence type="ECO:0000313" key="2">
    <source>
        <dbReference type="EMBL" id="MCS0581278.1"/>
    </source>
</evidence>
<keyword evidence="3" id="KW-1185">Reference proteome</keyword>
<accession>A0ABT1ZMZ9</accession>
<dbReference type="SMART" id="SM00858">
    <property type="entry name" value="SAF"/>
    <property type="match status" value="1"/>
</dbReference>
<comment type="caution">
    <text evidence="2">The sequence shown here is derived from an EMBL/GenBank/DDBJ whole genome shotgun (WGS) entry which is preliminary data.</text>
</comment>
<proteinExistence type="predicted"/>
<dbReference type="GO" id="GO:0050462">
    <property type="term" value="F:N-acetylneuraminate synthase activity"/>
    <property type="evidence" value="ECO:0007669"/>
    <property type="project" value="UniProtKB-EC"/>
</dbReference>
<dbReference type="EMBL" id="JANUGW010000004">
    <property type="protein sequence ID" value="MCS0581278.1"/>
    <property type="molecule type" value="Genomic_DNA"/>
</dbReference>
<dbReference type="SUPFAM" id="SSF51269">
    <property type="entry name" value="AFP III-like domain"/>
    <property type="match status" value="1"/>
</dbReference>
<protein>
    <submittedName>
        <fullName evidence="2">N-acetylneuraminate synthase</fullName>
        <ecNumber evidence="2">2.5.1.56</ecNumber>
    </submittedName>
</protein>
<dbReference type="InterPro" id="IPR020007">
    <property type="entry name" value="NeuB/NeuA"/>
</dbReference>
<dbReference type="EC" id="2.5.1.56" evidence="2"/>
<organism evidence="2 3">
    <name type="scientific">Massilia pinisoli</name>
    <dbReference type="NCBI Taxonomy" id="1772194"/>
    <lineage>
        <taxon>Bacteria</taxon>
        <taxon>Pseudomonadati</taxon>
        <taxon>Pseudomonadota</taxon>
        <taxon>Betaproteobacteria</taxon>
        <taxon>Burkholderiales</taxon>
        <taxon>Oxalobacteraceae</taxon>
        <taxon>Telluria group</taxon>
        <taxon>Massilia</taxon>
    </lineage>
</organism>
<name>A0ABT1ZMZ9_9BURK</name>
<dbReference type="SUPFAM" id="SSF51569">
    <property type="entry name" value="Aldolase"/>
    <property type="match status" value="1"/>
</dbReference>
<dbReference type="RefSeq" id="WP_258815890.1">
    <property type="nucleotide sequence ID" value="NZ_JANUGW010000004.1"/>
</dbReference>
<dbReference type="InterPro" id="IPR036732">
    <property type="entry name" value="AFP_Neu5c_C_sf"/>
</dbReference>
<dbReference type="Gene3D" id="3.90.1210.10">
    <property type="entry name" value="Antifreeze-like/N-acetylneuraminic acid synthase C-terminal domain"/>
    <property type="match status" value="1"/>
</dbReference>
<dbReference type="InterPro" id="IPR057736">
    <property type="entry name" value="SAF_PseI/NeuA/NeuB"/>
</dbReference>
<sequence length="358" mass="37855">MQKPVFIIAEAGVNHNGSLELALQLVDVAADAGADAVKFQTFKAEALVTAAAAKADYQVNNTKEGGSQLDMLRRLELSPADHERVLAHCGKRGIRFMSTAFDADSLAMLAPLGMPAIKIPSGDLTCAPMLLAAARLRQPLIVSTGMATLADIEQGLGVIAFGLTHSEAPRSRADFEAAYCSEAGRAALDEFVTLLHCVTEYPAPAVSVNLRAMDTMAAAFGLPVGYSDHTLGLEVSIAAVARGACVIEKHFTLDRALPGPDHLASLEPGELRQLVTSIRNVEQALGSSVKQPRGQEVPNRAIARRSVVAARPIAKGDVIREDMLGAKRPGTGISPLDTWALVGRPANRAYAPDELIEP</sequence>
<dbReference type="Pfam" id="PF03102">
    <property type="entry name" value="NeuB"/>
    <property type="match status" value="1"/>
</dbReference>
<dbReference type="InterPro" id="IPR013974">
    <property type="entry name" value="SAF"/>
</dbReference>
<keyword evidence="2" id="KW-0808">Transferase</keyword>
<gene>
    <name evidence="2" type="primary">neuB</name>
    <name evidence="2" type="ORF">NX784_06715</name>
</gene>
<dbReference type="CDD" id="cd11615">
    <property type="entry name" value="SAF_NeuB_like"/>
    <property type="match status" value="1"/>
</dbReference>